<comment type="similarity">
    <text evidence="11">Belongs to the ThiI family.</text>
</comment>
<evidence type="ECO:0000256" key="11">
    <source>
        <dbReference type="HAMAP-Rule" id="MF_00021"/>
    </source>
</evidence>
<dbReference type="Pfam" id="PF00581">
    <property type="entry name" value="Rhodanese"/>
    <property type="match status" value="1"/>
</dbReference>
<dbReference type="SUPFAM" id="SSF52821">
    <property type="entry name" value="Rhodanese/Cell cycle control phosphatase"/>
    <property type="match status" value="1"/>
</dbReference>
<dbReference type="CDD" id="cd11716">
    <property type="entry name" value="THUMP_ThiI"/>
    <property type="match status" value="1"/>
</dbReference>
<accession>K2KYH0</accession>
<dbReference type="Pfam" id="PF22025">
    <property type="entry name" value="ThiI_fer"/>
    <property type="match status" value="1"/>
</dbReference>
<dbReference type="UniPathway" id="UPA00060"/>
<feature type="binding site" evidence="11">
    <location>
        <begin position="184"/>
        <end position="185"/>
    </location>
    <ligand>
        <name>ATP</name>
        <dbReference type="ChEBI" id="CHEBI:30616"/>
    </ligand>
</feature>
<dbReference type="PANTHER" id="PTHR43209">
    <property type="entry name" value="TRNA SULFURTRANSFERASE"/>
    <property type="match status" value="1"/>
</dbReference>
<dbReference type="InterPro" id="IPR036873">
    <property type="entry name" value="Rhodanese-like_dom_sf"/>
</dbReference>
<evidence type="ECO:0000256" key="10">
    <source>
        <dbReference type="ARBA" id="ARBA00023284"/>
    </source>
</evidence>
<feature type="domain" description="Rhodanese" evidence="12">
    <location>
        <begin position="405"/>
        <end position="481"/>
    </location>
</feature>
<dbReference type="GO" id="GO:0052837">
    <property type="term" value="P:thiazole biosynthetic process"/>
    <property type="evidence" value="ECO:0007669"/>
    <property type="project" value="InterPro"/>
</dbReference>
<keyword evidence="10 11" id="KW-0676">Redox-active center</keyword>
<dbReference type="eggNOG" id="COG0301">
    <property type="taxonomic scope" value="Bacteria"/>
</dbReference>
<evidence type="ECO:0000313" key="15">
    <source>
        <dbReference type="Proteomes" id="UP000014115"/>
    </source>
</evidence>
<evidence type="ECO:0000256" key="3">
    <source>
        <dbReference type="ARBA" id="ARBA00022555"/>
    </source>
</evidence>
<comment type="catalytic activity">
    <reaction evidence="11">
        <text>[ThiS sulfur-carrier protein]-C-terminal Gly-Gly-AMP + S-sulfanyl-L-cysteinyl-[cysteine desulfurase] + AH2 = [ThiS sulfur-carrier protein]-C-terminal-Gly-aminoethanethioate + L-cysteinyl-[cysteine desulfurase] + A + AMP + 2 H(+)</text>
        <dbReference type="Rhea" id="RHEA:43340"/>
        <dbReference type="Rhea" id="RHEA-COMP:12157"/>
        <dbReference type="Rhea" id="RHEA-COMP:12158"/>
        <dbReference type="Rhea" id="RHEA-COMP:12910"/>
        <dbReference type="Rhea" id="RHEA-COMP:19908"/>
        <dbReference type="ChEBI" id="CHEBI:13193"/>
        <dbReference type="ChEBI" id="CHEBI:15378"/>
        <dbReference type="ChEBI" id="CHEBI:17499"/>
        <dbReference type="ChEBI" id="CHEBI:29950"/>
        <dbReference type="ChEBI" id="CHEBI:61963"/>
        <dbReference type="ChEBI" id="CHEBI:90618"/>
        <dbReference type="ChEBI" id="CHEBI:232372"/>
        <dbReference type="ChEBI" id="CHEBI:456215"/>
    </reaction>
</comment>
<proteinExistence type="inferred from homology"/>
<gene>
    <name evidence="11" type="primary">thiI</name>
    <name evidence="14" type="ORF">A10D4_00855</name>
</gene>
<evidence type="ECO:0000256" key="2">
    <source>
        <dbReference type="ARBA" id="ARBA00022490"/>
    </source>
</evidence>
<dbReference type="Pfam" id="PF02926">
    <property type="entry name" value="THUMP"/>
    <property type="match status" value="1"/>
</dbReference>
<dbReference type="GO" id="GO:0140741">
    <property type="term" value="F:tRNA-uracil-4 sulfurtransferase activity"/>
    <property type="evidence" value="ECO:0007669"/>
    <property type="project" value="UniProtKB-EC"/>
</dbReference>
<dbReference type="SUPFAM" id="SSF143437">
    <property type="entry name" value="THUMP domain-like"/>
    <property type="match status" value="1"/>
</dbReference>
<keyword evidence="9 11" id="KW-1015">Disulfide bond</keyword>
<dbReference type="InterPro" id="IPR054173">
    <property type="entry name" value="ThiI_fer"/>
</dbReference>
<feature type="binding site" evidence="11">
    <location>
        <position position="266"/>
    </location>
    <ligand>
        <name>ATP</name>
        <dbReference type="ChEBI" id="CHEBI:30616"/>
    </ligand>
</feature>
<dbReference type="GO" id="GO:0009228">
    <property type="term" value="P:thiamine biosynthetic process"/>
    <property type="evidence" value="ECO:0007669"/>
    <property type="project" value="UniProtKB-KW"/>
</dbReference>
<dbReference type="EC" id="2.8.1.4" evidence="11"/>
<dbReference type="STRING" id="740709.A10D4_00855"/>
<evidence type="ECO:0000256" key="8">
    <source>
        <dbReference type="ARBA" id="ARBA00022977"/>
    </source>
</evidence>
<sequence>MKFVVRLQAEITIKSKSVRKRYGKLLVNNLKLILTPLHPSMRVRWMWDRIDIWADDVAGLAQQVAAKLTDIPGISSFSELIEVPLSSFEEALELTLSHYAERVEGKTFAVRVRRNGHHPFSSKDLERYIGGGINQRVAGTRVKLTQPELEIRLEVQDDKLRLLSDKQVGMGGFPIPSQDTVLSLLSGGYDSSVSTYQMIRRGARTHFCFFNLGGDQHEIAVQQTAHYLWQRYSSSHPLKFVSIDFAPVVEEILTKVDNGLMGVVLKRQMMRAASLTGRLLKAKALVTGEALGQVSSQTLANLQVIDHASDTLVLRPLIVSDKQDIVDMAKQIGTEPLAKAIPEYCGVISNKPTVAARLDQIEAAEAELDNQLIARVVGAANILSMQDIAAQTEAKVGQVDYRRVQDSNTVIIDVRSPDEQERAPLTLAEAEVTHIPFYRLATQFSELDPQKQYLLYCDKGVMSRLQALYLQEQGFSNVAVYQPA</sequence>
<dbReference type="InterPro" id="IPR049961">
    <property type="entry name" value="ThiI_N"/>
</dbReference>
<keyword evidence="15" id="KW-1185">Reference proteome</keyword>
<dbReference type="SUPFAM" id="SSF52402">
    <property type="entry name" value="Adenine nucleotide alpha hydrolases-like"/>
    <property type="match status" value="1"/>
</dbReference>
<keyword evidence="4 11" id="KW-0808">Transferase</keyword>
<dbReference type="Pfam" id="PF02568">
    <property type="entry name" value="ThiI"/>
    <property type="match status" value="1"/>
</dbReference>
<dbReference type="InterPro" id="IPR020536">
    <property type="entry name" value="ThiI_AANH"/>
</dbReference>
<reference evidence="14 15" key="1">
    <citation type="journal article" date="2012" name="J. Bacteriol.">
        <title>Genome Sequence of Idiomarina xiamenensis Type Strain 10-D-4.</title>
        <authorList>
            <person name="Lai Q."/>
            <person name="Wang L."/>
            <person name="Wang W."/>
            <person name="Shao Z."/>
        </authorList>
    </citation>
    <scope>NUCLEOTIDE SEQUENCE [LARGE SCALE GENOMIC DNA]</scope>
    <source>
        <strain evidence="14 15">10-D-4</strain>
    </source>
</reference>
<dbReference type="Gene3D" id="3.40.50.620">
    <property type="entry name" value="HUPs"/>
    <property type="match status" value="1"/>
</dbReference>
<dbReference type="NCBIfam" id="TIGR00342">
    <property type="entry name" value="tRNA uracil 4-sulfurtransferase ThiI"/>
    <property type="match status" value="1"/>
</dbReference>
<evidence type="ECO:0000313" key="14">
    <source>
        <dbReference type="EMBL" id="EKE87599.1"/>
    </source>
</evidence>
<dbReference type="InterPro" id="IPR004114">
    <property type="entry name" value="THUMP_dom"/>
</dbReference>
<comment type="pathway">
    <text evidence="11">Cofactor biosynthesis; thiamine diphosphate biosynthesis.</text>
</comment>
<comment type="caution">
    <text evidence="14">The sequence shown here is derived from an EMBL/GenBank/DDBJ whole genome shotgun (WGS) entry which is preliminary data.</text>
</comment>
<feature type="active site" description="Cysteine persulfide intermediate" evidence="11">
    <location>
        <position position="457"/>
    </location>
</feature>
<protein>
    <recommendedName>
        <fullName evidence="11">tRNA sulfurtransferase</fullName>
        <ecNumber evidence="11">2.8.1.4</ecNumber>
    </recommendedName>
    <alternativeName>
        <fullName evidence="11">Sulfur carrier protein ThiS sulfurtransferase</fullName>
    </alternativeName>
    <alternativeName>
        <fullName evidence="11">Thiamine biosynthesis protein ThiI</fullName>
    </alternativeName>
    <alternativeName>
        <fullName evidence="11">tRNA 4-thiouridine synthase</fullName>
    </alternativeName>
</protein>
<keyword evidence="2 11" id="KW-0963">Cytoplasm</keyword>
<keyword evidence="6 11" id="KW-0067">ATP-binding</keyword>
<comment type="catalytic activity">
    <reaction evidence="11">
        <text>[ThiI sulfur-carrier protein]-S-sulfanyl-L-cysteine + a uridine in tRNA + 2 reduced [2Fe-2S]-[ferredoxin] + ATP + H(+) = [ThiI sulfur-carrier protein]-L-cysteine + a 4-thiouridine in tRNA + 2 oxidized [2Fe-2S]-[ferredoxin] + AMP + diphosphate</text>
        <dbReference type="Rhea" id="RHEA:24176"/>
        <dbReference type="Rhea" id="RHEA-COMP:10000"/>
        <dbReference type="Rhea" id="RHEA-COMP:10001"/>
        <dbReference type="Rhea" id="RHEA-COMP:13337"/>
        <dbReference type="Rhea" id="RHEA-COMP:13338"/>
        <dbReference type="Rhea" id="RHEA-COMP:13339"/>
        <dbReference type="Rhea" id="RHEA-COMP:13340"/>
        <dbReference type="ChEBI" id="CHEBI:15378"/>
        <dbReference type="ChEBI" id="CHEBI:29950"/>
        <dbReference type="ChEBI" id="CHEBI:30616"/>
        <dbReference type="ChEBI" id="CHEBI:33019"/>
        <dbReference type="ChEBI" id="CHEBI:33737"/>
        <dbReference type="ChEBI" id="CHEBI:33738"/>
        <dbReference type="ChEBI" id="CHEBI:61963"/>
        <dbReference type="ChEBI" id="CHEBI:65315"/>
        <dbReference type="ChEBI" id="CHEBI:136798"/>
        <dbReference type="ChEBI" id="CHEBI:456215"/>
        <dbReference type="EC" id="2.8.1.4"/>
    </reaction>
</comment>
<evidence type="ECO:0000256" key="9">
    <source>
        <dbReference type="ARBA" id="ARBA00023157"/>
    </source>
</evidence>
<dbReference type="GO" id="GO:0002937">
    <property type="term" value="P:tRNA 4-thiouridine biosynthesis"/>
    <property type="evidence" value="ECO:0007669"/>
    <property type="project" value="TreeGrafter"/>
</dbReference>
<dbReference type="PROSITE" id="PS50206">
    <property type="entry name" value="RHODANESE_3"/>
    <property type="match status" value="1"/>
</dbReference>
<evidence type="ECO:0000256" key="6">
    <source>
        <dbReference type="ARBA" id="ARBA00022840"/>
    </source>
</evidence>
<dbReference type="NCBIfam" id="TIGR04271">
    <property type="entry name" value="ThiI_C_thiazole"/>
    <property type="match status" value="1"/>
</dbReference>
<organism evidence="14 15">
    <name type="scientific">Idiomarina xiamenensis 10-D-4</name>
    <dbReference type="NCBI Taxonomy" id="740709"/>
    <lineage>
        <taxon>Bacteria</taxon>
        <taxon>Pseudomonadati</taxon>
        <taxon>Pseudomonadota</taxon>
        <taxon>Gammaproteobacteria</taxon>
        <taxon>Alteromonadales</taxon>
        <taxon>Idiomarinaceae</taxon>
        <taxon>Idiomarina</taxon>
    </lineage>
</organism>
<name>K2KYH0_9GAMM</name>
<dbReference type="OrthoDB" id="9773948at2"/>
<keyword evidence="5 11" id="KW-0547">Nucleotide-binding</keyword>
<dbReference type="PATRIC" id="fig|740709.3.peg.171"/>
<dbReference type="GO" id="GO:0005524">
    <property type="term" value="F:ATP binding"/>
    <property type="evidence" value="ECO:0007669"/>
    <property type="project" value="UniProtKB-UniRule"/>
</dbReference>
<evidence type="ECO:0000256" key="7">
    <source>
        <dbReference type="ARBA" id="ARBA00022884"/>
    </source>
</evidence>
<dbReference type="SMART" id="SM00981">
    <property type="entry name" value="THUMP"/>
    <property type="match status" value="1"/>
</dbReference>
<keyword evidence="7 11" id="KW-0694">RNA-binding</keyword>
<comment type="subcellular location">
    <subcellularLocation>
        <location evidence="1 11">Cytoplasm</location>
    </subcellularLocation>
</comment>
<dbReference type="InterPro" id="IPR049962">
    <property type="entry name" value="THUMP_ThiI"/>
</dbReference>
<comment type="caution">
    <text evidence="11">Lacks conserved residue(s) required for the propagation of feature annotation.</text>
</comment>
<dbReference type="InterPro" id="IPR050102">
    <property type="entry name" value="tRNA_sulfurtransferase_ThiI"/>
</dbReference>
<evidence type="ECO:0000256" key="4">
    <source>
        <dbReference type="ARBA" id="ARBA00022679"/>
    </source>
</evidence>
<feature type="binding site" evidence="11">
    <location>
        <position position="297"/>
    </location>
    <ligand>
        <name>ATP</name>
        <dbReference type="ChEBI" id="CHEBI:30616"/>
    </ligand>
</feature>
<evidence type="ECO:0000259" key="12">
    <source>
        <dbReference type="PROSITE" id="PS50206"/>
    </source>
</evidence>
<dbReference type="Proteomes" id="UP000014115">
    <property type="component" value="Unassembled WGS sequence"/>
</dbReference>
<dbReference type="RefSeq" id="WP_008487110.1">
    <property type="nucleotide sequence ID" value="NZ_AMRG01000001.1"/>
</dbReference>
<evidence type="ECO:0000256" key="1">
    <source>
        <dbReference type="ARBA" id="ARBA00004496"/>
    </source>
</evidence>
<dbReference type="Gene3D" id="3.40.250.10">
    <property type="entry name" value="Rhodanese-like domain"/>
    <property type="match status" value="1"/>
</dbReference>
<dbReference type="PROSITE" id="PS51165">
    <property type="entry name" value="THUMP"/>
    <property type="match status" value="1"/>
</dbReference>
<feature type="binding site" evidence="11">
    <location>
        <position position="288"/>
    </location>
    <ligand>
        <name>ATP</name>
        <dbReference type="ChEBI" id="CHEBI:30616"/>
    </ligand>
</feature>
<comment type="function">
    <text evidence="11">Catalyzes the ATP-dependent transfer of a sulfur to tRNA to produce 4-thiouridine in position 8 of tRNAs, which functions as a near-UV photosensor. Also catalyzes the transfer of sulfur to the sulfur carrier protein ThiS, forming ThiS-thiocarboxylate. This is a step in the synthesis of thiazole, in the thiamine biosynthesis pathway. The sulfur is donated as persulfide by IscS.</text>
</comment>
<dbReference type="InterPro" id="IPR001763">
    <property type="entry name" value="Rhodanese-like_dom"/>
</dbReference>
<feature type="domain" description="THUMP" evidence="13">
    <location>
        <begin position="62"/>
        <end position="166"/>
    </location>
</feature>
<dbReference type="PANTHER" id="PTHR43209:SF1">
    <property type="entry name" value="TRNA SULFURTRANSFERASE"/>
    <property type="match status" value="1"/>
</dbReference>
<dbReference type="GO" id="GO:0004810">
    <property type="term" value="F:CCA tRNA nucleotidyltransferase activity"/>
    <property type="evidence" value="ECO:0007669"/>
    <property type="project" value="InterPro"/>
</dbReference>
<dbReference type="EMBL" id="AMRG01000001">
    <property type="protein sequence ID" value="EKE87599.1"/>
    <property type="molecule type" value="Genomic_DNA"/>
</dbReference>
<dbReference type="InterPro" id="IPR003720">
    <property type="entry name" value="tRNA_STrfase"/>
</dbReference>
<dbReference type="Gene3D" id="3.30.2130.30">
    <property type="match status" value="1"/>
</dbReference>
<dbReference type="GO" id="GO:0009229">
    <property type="term" value="P:thiamine diphosphate biosynthetic process"/>
    <property type="evidence" value="ECO:0007669"/>
    <property type="project" value="UniProtKB-UniRule"/>
</dbReference>
<dbReference type="InterPro" id="IPR026340">
    <property type="entry name" value="THII_Thiazole_biosynth_dom"/>
</dbReference>
<evidence type="ECO:0000259" key="13">
    <source>
        <dbReference type="PROSITE" id="PS51165"/>
    </source>
</evidence>
<keyword evidence="3 11" id="KW-0820">tRNA-binding</keyword>
<dbReference type="AlphaFoldDB" id="K2KYH0"/>
<dbReference type="HAMAP" id="MF_00021">
    <property type="entry name" value="ThiI"/>
    <property type="match status" value="1"/>
</dbReference>
<dbReference type="GO" id="GO:0005829">
    <property type="term" value="C:cytosol"/>
    <property type="evidence" value="ECO:0007669"/>
    <property type="project" value="TreeGrafter"/>
</dbReference>
<dbReference type="CDD" id="cd00158">
    <property type="entry name" value="RHOD"/>
    <property type="match status" value="1"/>
</dbReference>
<evidence type="ECO:0000256" key="5">
    <source>
        <dbReference type="ARBA" id="ARBA00022741"/>
    </source>
</evidence>
<dbReference type="InterPro" id="IPR014729">
    <property type="entry name" value="Rossmann-like_a/b/a_fold"/>
</dbReference>
<keyword evidence="8 11" id="KW-0784">Thiamine biosynthesis</keyword>
<dbReference type="GO" id="GO:0000049">
    <property type="term" value="F:tRNA binding"/>
    <property type="evidence" value="ECO:0007669"/>
    <property type="project" value="UniProtKB-UniRule"/>
</dbReference>
<feature type="disulfide bond" description="Redox-active" evidence="11">
    <location>
        <begin position="345"/>
        <end position="457"/>
    </location>
</feature>
<dbReference type="eggNOG" id="COG0607">
    <property type="taxonomic scope" value="Bacteria"/>
</dbReference>